<evidence type="ECO:0000313" key="2">
    <source>
        <dbReference type="EMBL" id="KST62048.1"/>
    </source>
</evidence>
<protein>
    <recommendedName>
        <fullName evidence="5">DUF928 domain-containing protein</fullName>
    </recommendedName>
</protein>
<evidence type="ECO:0000256" key="1">
    <source>
        <dbReference type="SAM" id="MobiDB-lite"/>
    </source>
</evidence>
<sequence>MQQDTENFLLFKLKTTFFVTIVIMTLVSCSREVFAESHNLVLSNSQETKIRFIPAQKKPPPKRGGNPSAPEGTGSRGKCFESQDRPPLTIMVGSRNLQLTIDKRPTFWMYTPYDRKEPLSGEFSLQNGDNEVFRTSFKLPTKSGVFSISLPPIAPGLEIGSKYRWYIDINCPMTEVSIEAPTTVSLTGVVKRVNPSSEMTMDLSNAKTPVEKIKVYAKYGVWFNTLTEIAQQRIKKSQDANLKKIWIQLLSQPEVGLEEISQESIIEN</sequence>
<keyword evidence="4" id="KW-1185">Reference proteome</keyword>
<evidence type="ECO:0000313" key="3">
    <source>
        <dbReference type="EMBL" id="KST62618.1"/>
    </source>
</evidence>
<gene>
    <name evidence="2" type="ORF">BC008_08445</name>
    <name evidence="3" type="ORF">BC008_37915</name>
</gene>
<comment type="caution">
    <text evidence="2">The sequence shown here is derived from an EMBL/GenBank/DDBJ whole genome shotgun (WGS) entry which is preliminary data.</text>
</comment>
<dbReference type="InterPro" id="IPR010328">
    <property type="entry name" value="DUF928"/>
</dbReference>
<dbReference type="RefSeq" id="WP_036267494.1">
    <property type="nucleotide sequence ID" value="NZ_LMTZ01000151.1"/>
</dbReference>
<dbReference type="Pfam" id="PF06051">
    <property type="entry name" value="DUF928"/>
    <property type="match status" value="1"/>
</dbReference>
<dbReference type="EMBL" id="LMTZ01000151">
    <property type="protein sequence ID" value="KST62618.1"/>
    <property type="molecule type" value="Genomic_DNA"/>
</dbReference>
<evidence type="ECO:0008006" key="5">
    <source>
        <dbReference type="Google" id="ProtNLM"/>
    </source>
</evidence>
<dbReference type="Proteomes" id="UP000053372">
    <property type="component" value="Unassembled WGS sequence"/>
</dbReference>
<reference evidence="2 4" key="1">
    <citation type="journal article" date="2015" name="Genome Announc.">
        <title>Draft Genome of the Euendolithic (true boring) Cyanobacterium Mastigocoleus testarum strain BC008.</title>
        <authorList>
            <person name="Guida B.S."/>
            <person name="Garcia-Pichel F."/>
        </authorList>
    </citation>
    <scope>NUCLEOTIDE SEQUENCE [LARGE SCALE GENOMIC DNA]</scope>
    <source>
        <strain evidence="2 4">BC008</strain>
    </source>
</reference>
<name>A0A0V7ZC05_9CYAN</name>
<proteinExistence type="predicted"/>
<accession>A0A0V7ZC05</accession>
<organism evidence="2 4">
    <name type="scientific">Mastigocoleus testarum BC008</name>
    <dbReference type="NCBI Taxonomy" id="371196"/>
    <lineage>
        <taxon>Bacteria</taxon>
        <taxon>Bacillati</taxon>
        <taxon>Cyanobacteriota</taxon>
        <taxon>Cyanophyceae</taxon>
        <taxon>Nostocales</taxon>
        <taxon>Hapalosiphonaceae</taxon>
        <taxon>Mastigocoleus</taxon>
    </lineage>
</organism>
<dbReference type="OrthoDB" id="536034at2"/>
<feature type="region of interest" description="Disordered" evidence="1">
    <location>
        <begin position="51"/>
        <end position="84"/>
    </location>
</feature>
<dbReference type="EMBL" id="LMTZ01000164">
    <property type="protein sequence ID" value="KST62048.1"/>
    <property type="molecule type" value="Genomic_DNA"/>
</dbReference>
<dbReference type="AlphaFoldDB" id="A0A0V7ZC05"/>
<evidence type="ECO:0000313" key="4">
    <source>
        <dbReference type="Proteomes" id="UP000053372"/>
    </source>
</evidence>